<dbReference type="PANTHER" id="PTHR46696">
    <property type="entry name" value="P450, PUTATIVE (EUROFUNG)-RELATED"/>
    <property type="match status" value="1"/>
</dbReference>
<gene>
    <name evidence="4" type="ORF">ACFPN2_23150</name>
</gene>
<evidence type="ECO:0000256" key="1">
    <source>
        <dbReference type="ARBA" id="ARBA00001971"/>
    </source>
</evidence>
<dbReference type="PRINTS" id="PR00385">
    <property type="entry name" value="P450"/>
</dbReference>
<dbReference type="PANTHER" id="PTHR46696:SF1">
    <property type="entry name" value="CYTOCHROME P450 YJIB-RELATED"/>
    <property type="match status" value="1"/>
</dbReference>
<organism evidence="4 5">
    <name type="scientific">Steroidobacter flavus</name>
    <dbReference type="NCBI Taxonomy" id="1842136"/>
    <lineage>
        <taxon>Bacteria</taxon>
        <taxon>Pseudomonadati</taxon>
        <taxon>Pseudomonadota</taxon>
        <taxon>Gammaproteobacteria</taxon>
        <taxon>Steroidobacterales</taxon>
        <taxon>Steroidobacteraceae</taxon>
        <taxon>Steroidobacter</taxon>
    </lineage>
</organism>
<keyword evidence="3" id="KW-0479">Metal-binding</keyword>
<keyword evidence="5" id="KW-1185">Reference proteome</keyword>
<dbReference type="InterPro" id="IPR036396">
    <property type="entry name" value="Cyt_P450_sf"/>
</dbReference>
<dbReference type="InterPro" id="IPR001128">
    <property type="entry name" value="Cyt_P450"/>
</dbReference>
<evidence type="ECO:0000313" key="5">
    <source>
        <dbReference type="Proteomes" id="UP001595904"/>
    </source>
</evidence>
<dbReference type="InterPro" id="IPR017972">
    <property type="entry name" value="Cyt_P450_CS"/>
</dbReference>
<keyword evidence="3" id="KW-0560">Oxidoreductase</keyword>
<proteinExistence type="inferred from homology"/>
<dbReference type="Gene3D" id="1.10.630.10">
    <property type="entry name" value="Cytochrome P450"/>
    <property type="match status" value="1"/>
</dbReference>
<keyword evidence="3" id="KW-0349">Heme</keyword>
<comment type="cofactor">
    <cofactor evidence="1">
        <name>heme</name>
        <dbReference type="ChEBI" id="CHEBI:30413"/>
    </cofactor>
</comment>
<keyword evidence="3" id="KW-0408">Iron</keyword>
<reference evidence="5" key="1">
    <citation type="journal article" date="2019" name="Int. J. Syst. Evol. Microbiol.">
        <title>The Global Catalogue of Microorganisms (GCM) 10K type strain sequencing project: providing services to taxonomists for standard genome sequencing and annotation.</title>
        <authorList>
            <consortium name="The Broad Institute Genomics Platform"/>
            <consortium name="The Broad Institute Genome Sequencing Center for Infectious Disease"/>
            <person name="Wu L."/>
            <person name="Ma J."/>
        </authorList>
    </citation>
    <scope>NUCLEOTIDE SEQUENCE [LARGE SCALE GENOMIC DNA]</scope>
    <source>
        <strain evidence="5">CGMCC 1.10759</strain>
    </source>
</reference>
<keyword evidence="3" id="KW-0503">Monooxygenase</keyword>
<evidence type="ECO:0000313" key="4">
    <source>
        <dbReference type="EMBL" id="MFC4311998.1"/>
    </source>
</evidence>
<dbReference type="RefSeq" id="WP_380601026.1">
    <property type="nucleotide sequence ID" value="NZ_JBHSDU010000014.1"/>
</dbReference>
<dbReference type="PROSITE" id="PS00086">
    <property type="entry name" value="CYTOCHROME_P450"/>
    <property type="match status" value="1"/>
</dbReference>
<evidence type="ECO:0000256" key="2">
    <source>
        <dbReference type="ARBA" id="ARBA00010617"/>
    </source>
</evidence>
<sequence length="394" mass="43803">MTAPDLSIDPFSDQVLRDPYPFFEQLRELAPVVTLPTYGCYAVGRYKEAFELVSHPERFVSSYGMGMSNIQEPGAWRTASPISEIDPPVHTRVRKALAKILSPSVIRQWQHAFEQEAEQVVDRAVELGTVDGIKDICERFVLSVFPRVLGVDVSPELFIAIGDMNFNQLGPNNERTQASVANAQPYLAKYEQSFQRASMIAGGFGEQIFEAEDAGELLPGTATAHVRSFLRGGVDTTISGIGFALNQLARNSLQWDLLRTEPNRSRNAFDEAIRHESPAQVLFRTTLEETELGGVRLRARTKVAYFIGAANRDPRKWLDPDTYDMTRRGLSSQLAFGGGPHMCIGQLIAKLEADSVLGALTRKVARMEPAGEPEYRLVNTLRTLDRLPLRLHAA</sequence>
<dbReference type="Pfam" id="PF00067">
    <property type="entry name" value="p450"/>
    <property type="match status" value="1"/>
</dbReference>
<evidence type="ECO:0000256" key="3">
    <source>
        <dbReference type="RuleBase" id="RU000461"/>
    </source>
</evidence>
<dbReference type="EMBL" id="JBHSDU010000014">
    <property type="protein sequence ID" value="MFC4311998.1"/>
    <property type="molecule type" value="Genomic_DNA"/>
</dbReference>
<dbReference type="SUPFAM" id="SSF48264">
    <property type="entry name" value="Cytochrome P450"/>
    <property type="match status" value="1"/>
</dbReference>
<name>A0ABV8SWI9_9GAMM</name>
<comment type="similarity">
    <text evidence="2 3">Belongs to the cytochrome P450 family.</text>
</comment>
<comment type="caution">
    <text evidence="4">The sequence shown here is derived from an EMBL/GenBank/DDBJ whole genome shotgun (WGS) entry which is preliminary data.</text>
</comment>
<dbReference type="Proteomes" id="UP001595904">
    <property type="component" value="Unassembled WGS sequence"/>
</dbReference>
<protein>
    <submittedName>
        <fullName evidence="4">Cytochrome P450</fullName>
    </submittedName>
</protein>
<accession>A0ABV8SWI9</accession>